<proteinExistence type="inferred from homology"/>
<evidence type="ECO:0008006" key="10">
    <source>
        <dbReference type="Google" id="ProtNLM"/>
    </source>
</evidence>
<dbReference type="HOGENOM" id="CLU_002339_0_0_1"/>
<feature type="compositionally biased region" description="Pro residues" evidence="4">
    <location>
        <begin position="1084"/>
        <end position="1095"/>
    </location>
</feature>
<evidence type="ECO:0000256" key="2">
    <source>
        <dbReference type="ARBA" id="ARBA00037935"/>
    </source>
</evidence>
<evidence type="ECO:0000313" key="9">
    <source>
        <dbReference type="Proteomes" id="UP000005666"/>
    </source>
</evidence>
<feature type="domain" description="DAD" evidence="5">
    <location>
        <begin position="1559"/>
        <end position="1595"/>
    </location>
</feature>
<dbReference type="GO" id="GO:0003779">
    <property type="term" value="F:actin binding"/>
    <property type="evidence" value="ECO:0007669"/>
    <property type="project" value="InterPro"/>
</dbReference>
<reference evidence="8 9" key="1">
    <citation type="journal article" date="2011" name="Proc. Natl. Acad. Sci. U.S.A.">
        <title>Evolutionary erosion of yeast sex chromosomes by mating-type switching accidents.</title>
        <authorList>
            <person name="Gordon J.L."/>
            <person name="Armisen D."/>
            <person name="Proux-Wera E."/>
            <person name="Oheigeartaigh S.S."/>
            <person name="Byrne K.P."/>
            <person name="Wolfe K.H."/>
        </authorList>
    </citation>
    <scope>NUCLEOTIDE SEQUENCE [LARGE SCALE GENOMIC DNA]</scope>
    <source>
        <strain evidence="9">ATCC 24235 / CBS 4417 / NBRC 1672 / NRRL Y-8282 / UCD 70-5</strain>
    </source>
</reference>
<evidence type="ECO:0000259" key="5">
    <source>
        <dbReference type="PROSITE" id="PS51231"/>
    </source>
</evidence>
<evidence type="ECO:0000256" key="4">
    <source>
        <dbReference type="SAM" id="MobiDB-lite"/>
    </source>
</evidence>
<dbReference type="GO" id="GO:0005522">
    <property type="term" value="F:profilin binding"/>
    <property type="evidence" value="ECO:0007669"/>
    <property type="project" value="UniProtKB-ARBA"/>
</dbReference>
<dbReference type="EMBL" id="HE612860">
    <property type="protein sequence ID" value="CCE63109.1"/>
    <property type="molecule type" value="Genomic_DNA"/>
</dbReference>
<name>G8BT81_TETPH</name>
<evidence type="ECO:0000259" key="7">
    <source>
        <dbReference type="PROSITE" id="PS51444"/>
    </source>
</evidence>
<dbReference type="KEGG" id="tpf:TPHA_0E00120"/>
<dbReference type="OrthoDB" id="1104827at2759"/>
<dbReference type="GO" id="GO:1903475">
    <property type="term" value="P:mitotic actomyosin contractile ring assembly"/>
    <property type="evidence" value="ECO:0007669"/>
    <property type="project" value="UniProtKB-ARBA"/>
</dbReference>
<dbReference type="PROSITE" id="PS51232">
    <property type="entry name" value="GBD_FH3"/>
    <property type="match status" value="1"/>
</dbReference>
<dbReference type="SUPFAM" id="SSF101447">
    <property type="entry name" value="Formin homology 2 domain (FH2 domain)"/>
    <property type="match status" value="1"/>
</dbReference>
<feature type="region of interest" description="Disordered" evidence="4">
    <location>
        <begin position="971"/>
        <end position="995"/>
    </location>
</feature>
<dbReference type="GO" id="GO:0051016">
    <property type="term" value="P:barbed-end actin filament capping"/>
    <property type="evidence" value="ECO:0007669"/>
    <property type="project" value="UniProtKB-ARBA"/>
</dbReference>
<feature type="region of interest" description="Disordered" evidence="4">
    <location>
        <begin position="1050"/>
        <end position="1099"/>
    </location>
</feature>
<dbReference type="GO" id="GO:0005737">
    <property type="term" value="C:cytoplasm"/>
    <property type="evidence" value="ECO:0007669"/>
    <property type="project" value="UniProtKB-ARBA"/>
</dbReference>
<gene>
    <name evidence="8" type="primary">TPHA0E00120</name>
    <name evidence="8" type="ordered locus">TPHA_0E00120</name>
</gene>
<dbReference type="RefSeq" id="XP_003685543.1">
    <property type="nucleotide sequence ID" value="XM_003685495.1"/>
</dbReference>
<dbReference type="Pfam" id="PF02181">
    <property type="entry name" value="FH2"/>
    <property type="match status" value="1"/>
</dbReference>
<accession>G8BT81</accession>
<feature type="domain" description="GBD/FH3" evidence="6">
    <location>
        <begin position="117"/>
        <end position="543"/>
    </location>
</feature>
<feature type="domain" description="FH2" evidence="7">
    <location>
        <begin position="1133"/>
        <end position="1549"/>
    </location>
</feature>
<dbReference type="GO" id="GO:0043332">
    <property type="term" value="C:mating projection tip"/>
    <property type="evidence" value="ECO:0007669"/>
    <property type="project" value="TreeGrafter"/>
</dbReference>
<evidence type="ECO:0000256" key="1">
    <source>
        <dbReference type="ARBA" id="ARBA00023054"/>
    </source>
</evidence>
<protein>
    <recommendedName>
        <fullName evidence="10">FH2 domain-containing protein</fullName>
    </recommendedName>
</protein>
<dbReference type="SMART" id="SM01140">
    <property type="entry name" value="Drf_GBD"/>
    <property type="match status" value="1"/>
</dbReference>
<dbReference type="PROSITE" id="PS51231">
    <property type="entry name" value="DAD"/>
    <property type="match status" value="1"/>
</dbReference>
<dbReference type="PROSITE" id="PS51444">
    <property type="entry name" value="FH2"/>
    <property type="match status" value="1"/>
</dbReference>
<dbReference type="PANTHER" id="PTHR47102">
    <property type="entry name" value="PROTEIN BNI1"/>
    <property type="match status" value="1"/>
</dbReference>
<feature type="compositionally biased region" description="Polar residues" evidence="4">
    <location>
        <begin position="745"/>
        <end position="766"/>
    </location>
</feature>
<dbReference type="InterPro" id="IPR014767">
    <property type="entry name" value="DAD_dom"/>
</dbReference>
<dbReference type="InterPro" id="IPR014768">
    <property type="entry name" value="GBD/FH3_dom"/>
</dbReference>
<organism evidence="8 9">
    <name type="scientific">Tetrapisispora phaffii (strain ATCC 24235 / CBS 4417 / NBRC 1672 / NRRL Y-8282 / UCD 70-5)</name>
    <name type="common">Yeast</name>
    <name type="synonym">Fabospora phaffii</name>
    <dbReference type="NCBI Taxonomy" id="1071381"/>
    <lineage>
        <taxon>Eukaryota</taxon>
        <taxon>Fungi</taxon>
        <taxon>Dikarya</taxon>
        <taxon>Ascomycota</taxon>
        <taxon>Saccharomycotina</taxon>
        <taxon>Saccharomycetes</taxon>
        <taxon>Saccharomycetales</taxon>
        <taxon>Saccharomycetaceae</taxon>
        <taxon>Tetrapisispora</taxon>
    </lineage>
</organism>
<feature type="region of interest" description="Disordered" evidence="4">
    <location>
        <begin position="1023"/>
        <end position="1042"/>
    </location>
</feature>
<dbReference type="STRING" id="1071381.G8BT81"/>
<dbReference type="InterPro" id="IPR011989">
    <property type="entry name" value="ARM-like"/>
</dbReference>
<dbReference type="InterPro" id="IPR010473">
    <property type="entry name" value="GTPase-bd"/>
</dbReference>
<dbReference type="InterPro" id="IPR015425">
    <property type="entry name" value="FH2_Formin"/>
</dbReference>
<dbReference type="Gene3D" id="1.25.10.10">
    <property type="entry name" value="Leucine-rich Repeat Variant"/>
    <property type="match status" value="1"/>
</dbReference>
<dbReference type="Proteomes" id="UP000005666">
    <property type="component" value="Chromosome 5"/>
</dbReference>
<dbReference type="Gene3D" id="6.10.30.50">
    <property type="match status" value="1"/>
</dbReference>
<keyword evidence="9" id="KW-1185">Reference proteome</keyword>
<evidence type="ECO:0000259" key="6">
    <source>
        <dbReference type="PROSITE" id="PS51232"/>
    </source>
</evidence>
<feature type="region of interest" description="Disordered" evidence="4">
    <location>
        <begin position="740"/>
        <end position="767"/>
    </location>
</feature>
<dbReference type="GO" id="GO:0005935">
    <property type="term" value="C:cellular bud neck"/>
    <property type="evidence" value="ECO:0007669"/>
    <property type="project" value="UniProtKB-ARBA"/>
</dbReference>
<feature type="compositionally biased region" description="Pro residues" evidence="4">
    <location>
        <begin position="1060"/>
        <end position="1070"/>
    </location>
</feature>
<keyword evidence="1 3" id="KW-0175">Coiled coil</keyword>
<dbReference type="PANTHER" id="PTHR47102:SF1">
    <property type="entry name" value="BNI1-RELATED PROTEIN 1"/>
    <property type="match status" value="1"/>
</dbReference>
<evidence type="ECO:0000256" key="3">
    <source>
        <dbReference type="SAM" id="Coils"/>
    </source>
</evidence>
<dbReference type="InterPro" id="IPR051661">
    <property type="entry name" value="Actin_filament_regulator"/>
</dbReference>
<dbReference type="GO" id="GO:0032153">
    <property type="term" value="C:cell division site"/>
    <property type="evidence" value="ECO:0007669"/>
    <property type="project" value="UniProtKB-ARBA"/>
</dbReference>
<dbReference type="InterPro" id="IPR016024">
    <property type="entry name" value="ARM-type_fold"/>
</dbReference>
<dbReference type="GO" id="GO:0045010">
    <property type="term" value="P:actin nucleation"/>
    <property type="evidence" value="ECO:0007669"/>
    <property type="project" value="UniProtKB-ARBA"/>
</dbReference>
<feature type="compositionally biased region" description="Pro residues" evidence="4">
    <location>
        <begin position="1028"/>
        <end position="1037"/>
    </location>
</feature>
<dbReference type="GeneID" id="11531246"/>
<dbReference type="eggNOG" id="KOG1922">
    <property type="taxonomic scope" value="Eukaryota"/>
</dbReference>
<dbReference type="InterPro" id="IPR042201">
    <property type="entry name" value="FH2_Formin_sf"/>
</dbReference>
<sequence length="1642" mass="188455">MNNQYDHITINDSDSSSNIDSEFEIDNAMDNEFSGMTIIEHNKQDNMIDYKDNTNELIEKGLSLVGSALSELPPNEYLEANNGEDSFIHVENNNNDNNNCNKKIPIELDNLEFNPHVVPENDDIVNELFTSLLKDRSNFWRSSLVSNDISKRRKWALICKIKNEEKEDNLQQKADKLQLTSALTDFADISVTSTEGDTSRELVKPNLLNGKQQNVHNIMLQLRNLINNNSEISKTIYILEKKLRQTNFLLTFINEVNINILAEIDYKITSNLQNAYLNCFKSILNHENGRYYILKSKKIVQYFVQLLSDKQSTIRIKLLATELLLLLTYVDTQLGYETVLESLEPNFSSWLDNMKSYLLDKDTIVNEQKINHAYIYFLNATTLLGEYSTVSLFLLNSIMEVLPNIERKYKIINGLKEFGIHQIFYLMKILCTDEEQEIEIISNSNTFSKTVLSEQINLYSKIEQDVIMSISHHKPMFVDISFGNELQLLVSQVQKTPLEKPIGDLLTTLIKLITSRTQSESLKVMKTFESMLAYLINSLFSNSNIHMLDRDDDFDISPELVVQSSINDLMDRLHSDEIAKRAMDEMTGLEHNLIKLKSELESLKEERHADTGELIKELQETNLQNEKLHLELKGMQKMLQLSEEKRKEDKNTIEKYATHDRYRSLNNSNGSLNYSSTKFKMIRNISNSKLKTSNIGNGDFVRKSVNNSLYKSKRISSLSSYLKQDKGNDLAFLGSNNDARHDQSLSKSNNGNFKQDMEFSQTSQESHLNRVSLDKNIFNNLKMRSTDSFFISSNHNNINEISQLDQKEYLDVSDLHSQAVYNPSQGALLKNSFKLTNDSVNSFISIESSDISENEGFHPMRDSKNSLLQVNHKHKNLNNYIPIDGRPNDASFRTTTNHSQSHQIYLPKFPVGYEVNEENVNAFTQIPSADHVFKNSVAITTATTTGHGFHYMADTNMEDSVVQRYVSLQQSNPSVSQTQPLMVQQPPSPPPLPSSLEILKNNVQNLQENSSDKIEISKYNSIASLTSSPPPPPPLPPSLTIITEPTSTLKSESLEAKTSPLPPPPPPLPPSLKFDSEEPKILPLAPPPPPPPPPLLKNLSQDMNMEKGESKNTAENIKPEDDNIPAVPPFLTHLNIQKEDKKLKQIHWIRVNEVAETIWKDNDRDRGIFMELECVGVFDRVKSSFKLKDVIKKKNTDEAKTKDKQQLKSFLSRDLAQQFGINLHLFASCEVSELLEKVLRCDNDINKNITILEFFNKEEFTHISGSVARNYAPYGVDYQTNNEATKDASELERADRIFLELFYNLRAYWAERSQCLLLLHTYEKDYFDLMFKLQRIDDAVQKLMNSTRFKKFLYIVLEIGNFMNKKPAEGILISSLTKLVFIKSSENNNLSFLHFIEKTIRTQFPEVYGFIDDLSKVAELGNVSLDHITMECKEFCTHVNTTVYAVTKGKLSHPEDLHPRDQILKKVKYKISKAKTKSNFLRDQQILTNHSIVKVLKYYGEDPNDRDSKDDFFKNIAEFATLFKKCAKENIYNEEAERLYEQRKYMLDNKLQKNNSSGDDSDLEKNTENDDAVDKLLLKLRGVENKPEPLRRRRSTKLLSNVIEENLEDTIEISLENNKEEKLLKRTHALINDTQKFNQGSL</sequence>
<comment type="similarity">
    <text evidence="2">Belongs to the formin homology family. BNI1 subfamily.</text>
</comment>
<dbReference type="GO" id="GO:0071474">
    <property type="term" value="P:cellular hyperosmotic response"/>
    <property type="evidence" value="ECO:0007669"/>
    <property type="project" value="UniProtKB-ARBA"/>
</dbReference>
<evidence type="ECO:0000313" key="8">
    <source>
        <dbReference type="EMBL" id="CCE63109.1"/>
    </source>
</evidence>
<feature type="coiled-coil region" evidence="3">
    <location>
        <begin position="579"/>
        <end position="645"/>
    </location>
</feature>
<dbReference type="GO" id="GO:0070649">
    <property type="term" value="P:formin-nucleated actin cable assembly"/>
    <property type="evidence" value="ECO:0007669"/>
    <property type="project" value="UniProtKB-ARBA"/>
</dbReference>
<dbReference type="GO" id="GO:0031267">
    <property type="term" value="F:small GTPase binding"/>
    <property type="evidence" value="ECO:0007669"/>
    <property type="project" value="InterPro"/>
</dbReference>
<dbReference type="FunFam" id="1.20.58.2220:FF:000006">
    <property type="entry name" value="Cytokinesis protein sepA"/>
    <property type="match status" value="1"/>
</dbReference>
<dbReference type="SMART" id="SM00498">
    <property type="entry name" value="FH2"/>
    <property type="match status" value="1"/>
</dbReference>
<dbReference type="OMA" id="RKWELIC"/>
<dbReference type="Gene3D" id="1.20.58.2220">
    <property type="entry name" value="Formin, FH2 domain"/>
    <property type="match status" value="1"/>
</dbReference>
<dbReference type="SUPFAM" id="SSF48371">
    <property type="entry name" value="ARM repeat"/>
    <property type="match status" value="1"/>
</dbReference>